<dbReference type="Pfam" id="PF04468">
    <property type="entry name" value="PSP1"/>
    <property type="match status" value="1"/>
</dbReference>
<sequence>MSIGGGDSDVVSRYDVHTQLVATLCSSSRSGHSSRCIRPLTSLKAPSGGHLLDNRNWNEAPSSDIPTTGSLQVSISHSRLTLPSPSAVLVHSLDQHPVCRNILGFTPWTQKWSNHTSFEELGFWAEAARFEEALEYSLSGFSGHLPDLTRQQHNDYLQEVVARQSLEKTFLSQNNNTLFSQRGLNPLPLVTSSAPSDDRMSESQSTNTPRLSEVSSVDSPKDLPDPIAPVQAAKAANARMPGVKPPFHSGAFGGSLDPMAYASEDMYRKTPESEVLASSDEEQDQPTTYFPPGLKNPKLESISTMSSRRPSYAAEFSNRNRTLNTQNGHESLLSESNPSSPLADLPAWPASKNPQERKASINLTWSAGSIWNQGSSSRKNPTKGLVGSILTSNGPGSLYSNSDSIQSPTSLLPGSSSDLSIPIPPNPQPRNYRSMSFSVGQRELEDQTRPRLSPPAHHTLSRLSGLNHRPSRPSLLSEEHYANGSPLRSVFEAPDQIEERFEESAMENMPLGPSAYASHSRQYDSLRFRNRTMSGASSSARTITAATGRTIDPNNPERLDDFENALADDDDVDALASAGFFGHNRGFDSSNLGRRFSEAPRSTNFPENQRLELLKKQHWQNVAVPFGGEDDLGSQSRRHSFAGPLPKTAAEEYSLSHNAQAIEPYSNISPTQPEGITFDNYLMGDPHLPNQGFNTALRTGFVQAELPPLSISPEHQRMNGPAALYQPTYPLSQMAPRNNQLLYLVSFKACRADVFFVQEGTGLRVKNGDLVIVEADRGTDLGTVTGENVTWNQAKALKEEAAARHYEWLMMFSNRRPGGAAPPNSATGPTPTLVNGQNMGDPGLNGQVADPSAAELKPKMIKRLAQVHEIQTLRDKEANEAKAKRVCQQKVIEHRLPMEILDAEFQMDWKKLTFYYYADTYINFNSLVTDLFKIYKTRIWMSAMNPASFAHANGGAITTRINTGPPILQGVISDHLSDVALQQHYGNIGLPGQYAYAPSIPRALVPPGTQQIYAQQQMPLPQAIAIYPIRQTTHGVVPHQDFSHLPQQQQNNGYYMNNQNGGASPHGQGLEFRQA</sequence>
<feature type="compositionally biased region" description="Polar residues" evidence="1">
    <location>
        <begin position="429"/>
        <end position="439"/>
    </location>
</feature>
<evidence type="ECO:0000313" key="4">
    <source>
        <dbReference type="Proteomes" id="UP001221413"/>
    </source>
</evidence>
<dbReference type="PROSITE" id="PS51411">
    <property type="entry name" value="PSP1_C"/>
    <property type="match status" value="1"/>
</dbReference>
<feature type="domain" description="PSP1 C-terminal" evidence="2">
    <location>
        <begin position="859"/>
        <end position="944"/>
    </location>
</feature>
<dbReference type="Proteomes" id="UP001221413">
    <property type="component" value="Unassembled WGS sequence"/>
</dbReference>
<dbReference type="PANTHER" id="PTHR43830:SF3">
    <property type="entry name" value="PROTEIN PSP1"/>
    <property type="match status" value="1"/>
</dbReference>
<feature type="region of interest" description="Disordered" evidence="1">
    <location>
        <begin position="182"/>
        <end position="227"/>
    </location>
</feature>
<feature type="compositionally biased region" description="Polar residues" evidence="1">
    <location>
        <begin position="202"/>
        <end position="218"/>
    </location>
</feature>
<dbReference type="PANTHER" id="PTHR43830">
    <property type="entry name" value="PROTEIN PSP1"/>
    <property type="match status" value="1"/>
</dbReference>
<feature type="compositionally biased region" description="Polar residues" evidence="1">
    <location>
        <begin position="370"/>
        <end position="379"/>
    </location>
</feature>
<accession>A0AAD6IX90</accession>
<evidence type="ECO:0000259" key="2">
    <source>
        <dbReference type="PROSITE" id="PS51411"/>
    </source>
</evidence>
<feature type="compositionally biased region" description="Polar residues" evidence="1">
    <location>
        <begin position="397"/>
        <end position="419"/>
    </location>
</feature>
<dbReference type="EMBL" id="JAQGDS010000005">
    <property type="protein sequence ID" value="KAJ6260181.1"/>
    <property type="molecule type" value="Genomic_DNA"/>
</dbReference>
<feature type="compositionally biased region" description="Low complexity" evidence="1">
    <location>
        <begin position="1051"/>
        <end position="1062"/>
    </location>
</feature>
<reference evidence="3" key="1">
    <citation type="submission" date="2023-01" db="EMBL/GenBank/DDBJ databases">
        <title>The chitinases involved in constricting ring structure development in the nematode-trapping fungus Drechslerella dactyloides.</title>
        <authorList>
            <person name="Wang R."/>
            <person name="Zhang L."/>
            <person name="Tang P."/>
            <person name="Li S."/>
            <person name="Liang L."/>
        </authorList>
    </citation>
    <scope>NUCLEOTIDE SEQUENCE</scope>
    <source>
        <strain evidence="3">YMF1.00031</strain>
    </source>
</reference>
<feature type="region of interest" description="Disordered" evidence="1">
    <location>
        <begin position="370"/>
        <end position="389"/>
    </location>
</feature>
<feature type="compositionally biased region" description="Polar residues" evidence="1">
    <location>
        <begin position="317"/>
        <end position="329"/>
    </location>
</feature>
<evidence type="ECO:0000313" key="3">
    <source>
        <dbReference type="EMBL" id="KAJ6260181.1"/>
    </source>
</evidence>
<organism evidence="3 4">
    <name type="scientific">Drechslerella dactyloides</name>
    <name type="common">Nematode-trapping fungus</name>
    <name type="synonym">Arthrobotrys dactyloides</name>
    <dbReference type="NCBI Taxonomy" id="74499"/>
    <lineage>
        <taxon>Eukaryota</taxon>
        <taxon>Fungi</taxon>
        <taxon>Dikarya</taxon>
        <taxon>Ascomycota</taxon>
        <taxon>Pezizomycotina</taxon>
        <taxon>Orbiliomycetes</taxon>
        <taxon>Orbiliales</taxon>
        <taxon>Orbiliaceae</taxon>
        <taxon>Drechslerella</taxon>
    </lineage>
</organism>
<dbReference type="AlphaFoldDB" id="A0AAD6IX90"/>
<feature type="region of interest" description="Disordered" evidence="1">
    <location>
        <begin position="1051"/>
        <end position="1075"/>
    </location>
</feature>
<feature type="region of interest" description="Disordered" evidence="1">
    <location>
        <begin position="268"/>
        <end position="357"/>
    </location>
</feature>
<gene>
    <name evidence="3" type="ORF">Dda_4404</name>
</gene>
<comment type="caution">
    <text evidence="3">The sequence shown here is derived from an EMBL/GenBank/DDBJ whole genome shotgun (WGS) entry which is preliminary data.</text>
</comment>
<dbReference type="GO" id="GO:0005737">
    <property type="term" value="C:cytoplasm"/>
    <property type="evidence" value="ECO:0007669"/>
    <property type="project" value="TreeGrafter"/>
</dbReference>
<dbReference type="InterPro" id="IPR007557">
    <property type="entry name" value="PSP1_C"/>
</dbReference>
<feature type="region of interest" description="Disordered" evidence="1">
    <location>
        <begin position="397"/>
        <end position="479"/>
    </location>
</feature>
<feature type="compositionally biased region" description="Low complexity" evidence="1">
    <location>
        <begin position="330"/>
        <end position="342"/>
    </location>
</feature>
<protein>
    <recommendedName>
        <fullName evidence="2">PSP1 C-terminal domain-containing protein</fullName>
    </recommendedName>
</protein>
<name>A0AAD6IX90_DREDA</name>
<proteinExistence type="predicted"/>
<evidence type="ECO:0000256" key="1">
    <source>
        <dbReference type="SAM" id="MobiDB-lite"/>
    </source>
</evidence>
<keyword evidence="4" id="KW-1185">Reference proteome</keyword>
<dbReference type="InterPro" id="IPR047767">
    <property type="entry name" value="PSP1-like"/>
</dbReference>